<dbReference type="PANTHER" id="PTHR19241">
    <property type="entry name" value="ATP-BINDING CASSETTE TRANSPORTER"/>
    <property type="match status" value="1"/>
</dbReference>
<evidence type="ECO:0000256" key="4">
    <source>
        <dbReference type="ARBA" id="ARBA00022692"/>
    </source>
</evidence>
<dbReference type="GeneID" id="67005653"/>
<evidence type="ECO:0000256" key="7">
    <source>
        <dbReference type="SAM" id="MobiDB-lite"/>
    </source>
</evidence>
<dbReference type="Proteomes" id="UP001043456">
    <property type="component" value="Unassembled WGS sequence"/>
</dbReference>
<dbReference type="OrthoDB" id="4501769at2759"/>
<feature type="region of interest" description="Disordered" evidence="7">
    <location>
        <begin position="1"/>
        <end position="29"/>
    </location>
</feature>
<reference evidence="9 10" key="1">
    <citation type="submission" date="2018-10" db="EMBL/GenBank/DDBJ databases">
        <title>Pan-genome distribution and transcriptional activeness of fungal secondary metabolism genes in Aspergillus section Fumigati.</title>
        <authorList>
            <person name="Takahashi H."/>
            <person name="Umemura M."/>
            <person name="Ninomiya A."/>
            <person name="Kusuya Y."/>
            <person name="Urayama S."/>
            <person name="Shimizu M."/>
            <person name="Watanabe A."/>
            <person name="Kamei K."/>
            <person name="Yaguchi T."/>
            <person name="Hagiwara D."/>
        </authorList>
    </citation>
    <scope>NUCLEOTIDE SEQUENCE [LARGE SCALE GENOMIC DNA]</scope>
    <source>
        <strain evidence="9 10">IFM 55266</strain>
    </source>
</reference>
<keyword evidence="2" id="KW-0813">Transport</keyword>
<comment type="subcellular location">
    <subcellularLocation>
        <location evidence="1">Cell membrane</location>
        <topology evidence="1">Multi-pass membrane protein</topology>
    </subcellularLocation>
</comment>
<evidence type="ECO:0000313" key="9">
    <source>
        <dbReference type="EMBL" id="GIJ88126.1"/>
    </source>
</evidence>
<evidence type="ECO:0000256" key="5">
    <source>
        <dbReference type="ARBA" id="ARBA00022989"/>
    </source>
</evidence>
<dbReference type="PROSITE" id="PS00211">
    <property type="entry name" value="ABC_TRANSPORTER_1"/>
    <property type="match status" value="1"/>
</dbReference>
<keyword evidence="5" id="KW-1133">Transmembrane helix</keyword>
<dbReference type="InterPro" id="IPR027417">
    <property type="entry name" value="P-loop_NTPase"/>
</dbReference>
<dbReference type="InterPro" id="IPR003439">
    <property type="entry name" value="ABC_transporter-like_ATP-bd"/>
</dbReference>
<evidence type="ECO:0000256" key="1">
    <source>
        <dbReference type="ARBA" id="ARBA00004651"/>
    </source>
</evidence>
<dbReference type="AlphaFoldDB" id="A0A9P3BB70"/>
<protein>
    <recommendedName>
        <fullName evidence="8">ABC transporter domain-containing protein</fullName>
    </recommendedName>
</protein>
<keyword evidence="10" id="KW-1185">Reference proteome</keyword>
<keyword evidence="4" id="KW-0812">Transmembrane</keyword>
<dbReference type="GO" id="GO:0005524">
    <property type="term" value="F:ATP binding"/>
    <property type="evidence" value="ECO:0007669"/>
    <property type="project" value="InterPro"/>
</dbReference>
<dbReference type="Pfam" id="PF00005">
    <property type="entry name" value="ABC_tran"/>
    <property type="match status" value="1"/>
</dbReference>
<dbReference type="GO" id="GO:0016887">
    <property type="term" value="F:ATP hydrolysis activity"/>
    <property type="evidence" value="ECO:0007669"/>
    <property type="project" value="InterPro"/>
</dbReference>
<dbReference type="RefSeq" id="XP_043158872.1">
    <property type="nucleotide sequence ID" value="XM_043302937.1"/>
</dbReference>
<evidence type="ECO:0000313" key="10">
    <source>
        <dbReference type="Proteomes" id="UP001043456"/>
    </source>
</evidence>
<dbReference type="GO" id="GO:0140359">
    <property type="term" value="F:ABC-type transporter activity"/>
    <property type="evidence" value="ECO:0007669"/>
    <property type="project" value="InterPro"/>
</dbReference>
<feature type="domain" description="ABC transporter" evidence="8">
    <location>
        <begin position="113"/>
        <end position="391"/>
    </location>
</feature>
<evidence type="ECO:0000256" key="2">
    <source>
        <dbReference type="ARBA" id="ARBA00022448"/>
    </source>
</evidence>
<dbReference type="InterPro" id="IPR029481">
    <property type="entry name" value="ABC_trans_N"/>
</dbReference>
<proteinExistence type="predicted"/>
<dbReference type="Gene3D" id="3.40.50.300">
    <property type="entry name" value="P-loop containing nucleotide triphosphate hydrolases"/>
    <property type="match status" value="1"/>
</dbReference>
<evidence type="ECO:0000256" key="6">
    <source>
        <dbReference type="ARBA" id="ARBA00023136"/>
    </source>
</evidence>
<comment type="caution">
    <text evidence="9">The sequence shown here is derived from an EMBL/GenBank/DDBJ whole genome shotgun (WGS) entry which is preliminary data.</text>
</comment>
<keyword evidence="3" id="KW-1003">Cell membrane</keyword>
<feature type="compositionally biased region" description="Low complexity" evidence="7">
    <location>
        <begin position="1"/>
        <end position="11"/>
    </location>
</feature>
<dbReference type="GO" id="GO:0005886">
    <property type="term" value="C:plasma membrane"/>
    <property type="evidence" value="ECO:0007669"/>
    <property type="project" value="UniProtKB-SubCell"/>
</dbReference>
<gene>
    <name evidence="9" type="ORF">Asppvi_007043</name>
</gene>
<name>A0A9P3BB70_9EURO</name>
<dbReference type="CDD" id="cd03233">
    <property type="entry name" value="ABCG_PDR_domain1"/>
    <property type="match status" value="1"/>
</dbReference>
<accession>A0A9P3BB70</accession>
<keyword evidence="6" id="KW-0472">Membrane</keyword>
<sequence length="543" mass="60023">MSTSESSSTGSFPNRADPETASQISRSVTRSDIDAISRIASSVCTPARRRESRGAALDTIAEDDPALDPTRKEFDAYKWARTKLNQLDEEGILRKHAGVVFKNLSVSGSGAALQLQETVDSTLLAPFRPDIYRGIIHSAPKRQILHNFDGVLRSGEMLMVLGRPGSGCSTFQKTICGELHGLDLHPDSVMHYNGIPMKKMHKEFKGECVYNQEVDKHFPHLTVGETLEFAASARTPSHRLAGDSRKKYVKETTQVAMAVLGLSHTYNTRVGDDYIRGVSGGERKRVSIAEMAGKTKPPPKGFGKFARAPLAAWDNSTRGLDAASALEFVKALRISADLTGSCHAVATYQASQAIYDVFDKVIVLYEGREIYFGPCKQAEKYFTTMGWVNPPRQTVGDFLTSVTNPQERKAQEGMEDTVPRTPEEFERYWKGSPEYAALLQEIKQYESEYPLGGHGQEDVTAGKRMEQAKHVRPGSPYLISIPMQLKLCMIRAYQRIWNDKASTLTLLVGRIVMSLVVASIFFDTPDATAGFFAKGSLLFFATL</sequence>
<evidence type="ECO:0000259" key="8">
    <source>
        <dbReference type="PROSITE" id="PS50893"/>
    </source>
</evidence>
<dbReference type="Pfam" id="PF19055">
    <property type="entry name" value="ABC2_membrane_7"/>
    <property type="match status" value="1"/>
</dbReference>
<dbReference type="InterPro" id="IPR017871">
    <property type="entry name" value="ABC_transporter-like_CS"/>
</dbReference>
<dbReference type="SUPFAM" id="SSF52540">
    <property type="entry name" value="P-loop containing nucleoside triphosphate hydrolases"/>
    <property type="match status" value="1"/>
</dbReference>
<dbReference type="InterPro" id="IPR043926">
    <property type="entry name" value="ABCG_dom"/>
</dbReference>
<dbReference type="PROSITE" id="PS50893">
    <property type="entry name" value="ABC_TRANSPORTER_2"/>
    <property type="match status" value="1"/>
</dbReference>
<evidence type="ECO:0000256" key="3">
    <source>
        <dbReference type="ARBA" id="ARBA00022475"/>
    </source>
</evidence>
<dbReference type="Pfam" id="PF14510">
    <property type="entry name" value="ABC_trans_N"/>
    <property type="match status" value="1"/>
</dbReference>
<dbReference type="EMBL" id="BHVY01000004">
    <property type="protein sequence ID" value="GIJ88126.1"/>
    <property type="molecule type" value="Genomic_DNA"/>
</dbReference>
<dbReference type="InterPro" id="IPR034001">
    <property type="entry name" value="ABCG_PDR_1"/>
</dbReference>
<organism evidence="9 10">
    <name type="scientific">Aspergillus pseudoviridinutans</name>
    <dbReference type="NCBI Taxonomy" id="1517512"/>
    <lineage>
        <taxon>Eukaryota</taxon>
        <taxon>Fungi</taxon>
        <taxon>Dikarya</taxon>
        <taxon>Ascomycota</taxon>
        <taxon>Pezizomycotina</taxon>
        <taxon>Eurotiomycetes</taxon>
        <taxon>Eurotiomycetidae</taxon>
        <taxon>Eurotiales</taxon>
        <taxon>Aspergillaceae</taxon>
        <taxon>Aspergillus</taxon>
        <taxon>Aspergillus subgen. Fumigati</taxon>
    </lineage>
</organism>